<evidence type="ECO:0000313" key="2">
    <source>
        <dbReference type="EMBL" id="CAI9726774.1"/>
    </source>
</evidence>
<dbReference type="Proteomes" id="UP001162480">
    <property type="component" value="Chromosome 8"/>
</dbReference>
<organism evidence="2 3">
    <name type="scientific">Octopus vulgaris</name>
    <name type="common">Common octopus</name>
    <dbReference type="NCBI Taxonomy" id="6645"/>
    <lineage>
        <taxon>Eukaryota</taxon>
        <taxon>Metazoa</taxon>
        <taxon>Spiralia</taxon>
        <taxon>Lophotrochozoa</taxon>
        <taxon>Mollusca</taxon>
        <taxon>Cephalopoda</taxon>
        <taxon>Coleoidea</taxon>
        <taxon>Octopodiformes</taxon>
        <taxon>Octopoda</taxon>
        <taxon>Incirrata</taxon>
        <taxon>Octopodidae</taxon>
        <taxon>Octopus</taxon>
    </lineage>
</organism>
<proteinExistence type="predicted"/>
<keyword evidence="1" id="KW-0472">Membrane</keyword>
<reference evidence="2" key="1">
    <citation type="submission" date="2023-08" db="EMBL/GenBank/DDBJ databases">
        <authorList>
            <person name="Alioto T."/>
            <person name="Alioto T."/>
            <person name="Gomez Garrido J."/>
        </authorList>
    </citation>
    <scope>NUCLEOTIDE SEQUENCE</scope>
</reference>
<keyword evidence="3" id="KW-1185">Reference proteome</keyword>
<name>A0AA36B368_OCTVU</name>
<gene>
    <name evidence="2" type="ORF">OCTVUL_1B004244</name>
</gene>
<accession>A0AA36B368</accession>
<protein>
    <submittedName>
        <fullName evidence="2">Uncharacterized protein</fullName>
    </submittedName>
</protein>
<sequence>MKGHPRIDLDNFLSRDPSKILAPNIAAAVLINIAIDSATVFHVAVVASRIAVANVIVVAAGNTANVIAAVDTVAIGLQLTLHLLL</sequence>
<feature type="transmembrane region" description="Helical" evidence="1">
    <location>
        <begin position="21"/>
        <end position="45"/>
    </location>
</feature>
<feature type="transmembrane region" description="Helical" evidence="1">
    <location>
        <begin position="51"/>
        <end position="77"/>
    </location>
</feature>
<keyword evidence="1" id="KW-0812">Transmembrane</keyword>
<dbReference type="AlphaFoldDB" id="A0AA36B368"/>
<evidence type="ECO:0000313" key="3">
    <source>
        <dbReference type="Proteomes" id="UP001162480"/>
    </source>
</evidence>
<keyword evidence="1" id="KW-1133">Transmembrane helix</keyword>
<evidence type="ECO:0000256" key="1">
    <source>
        <dbReference type="SAM" id="Phobius"/>
    </source>
</evidence>
<dbReference type="EMBL" id="OX597821">
    <property type="protein sequence ID" value="CAI9726774.1"/>
    <property type="molecule type" value="Genomic_DNA"/>
</dbReference>